<dbReference type="SMART" id="SM00829">
    <property type="entry name" value="PKS_ER"/>
    <property type="match status" value="1"/>
</dbReference>
<dbReference type="PANTHER" id="PTHR43350">
    <property type="entry name" value="NAD-DEPENDENT ALCOHOL DEHYDROGENASE"/>
    <property type="match status" value="1"/>
</dbReference>
<dbReference type="Gene3D" id="3.40.50.720">
    <property type="entry name" value="NAD(P)-binding Rossmann-like Domain"/>
    <property type="match status" value="1"/>
</dbReference>
<evidence type="ECO:0000256" key="2">
    <source>
        <dbReference type="ARBA" id="ARBA00008072"/>
    </source>
</evidence>
<dbReference type="SUPFAM" id="SSF51735">
    <property type="entry name" value="NAD(P)-binding Rossmann-fold domains"/>
    <property type="match status" value="1"/>
</dbReference>
<feature type="domain" description="Enoyl reductase (ER)" evidence="7">
    <location>
        <begin position="14"/>
        <end position="367"/>
    </location>
</feature>
<dbReference type="InterPro" id="IPR020843">
    <property type="entry name" value="ER"/>
</dbReference>
<dbReference type="Proteomes" id="UP001601992">
    <property type="component" value="Unassembled WGS sequence"/>
</dbReference>
<evidence type="ECO:0000313" key="9">
    <source>
        <dbReference type="Proteomes" id="UP001601992"/>
    </source>
</evidence>
<dbReference type="InterPro" id="IPR013154">
    <property type="entry name" value="ADH-like_N"/>
</dbReference>
<dbReference type="Pfam" id="PF00107">
    <property type="entry name" value="ADH_zinc_N"/>
    <property type="match status" value="1"/>
</dbReference>
<dbReference type="CDD" id="cd08278">
    <property type="entry name" value="benzyl_alcohol_DH"/>
    <property type="match status" value="1"/>
</dbReference>
<comment type="cofactor">
    <cofactor evidence="1 6">
        <name>Zn(2+)</name>
        <dbReference type="ChEBI" id="CHEBI:29105"/>
    </cofactor>
</comment>
<sequence>MSKSVTAAVVAEPGGAFSLERVSLATPGAHEVLVEIKGIGLCHTDIAARDGFFGLSYPMVLGHEGSGIVVATGAEVTSVAPGDHVALSFASCGHCDQCADGQPAYCVEFGARNYGSGLCPDGTSTITQDGQLVTAAFFGQSSFATHALATERNVVKVGTDIPIELVGPLGCGIQTGAGAVFNSLDCQAGQSLSVLGAGPVGLAAVMAAKVRGCTPIIVSDPDPRRRALALELGADTTIDPATGPLEGKVRAVSGRGVDYAFDTTGIPSILEEAFAVLAPRGTLGFVGVPHDVTATMAVPLVPAMVSGVTVRGITEGDSDPSTLIPYLLELFRCGKFPFDKLIGTFPFSDINAAVAAQARGEVAKVVLVHGAPSSTGSTGA</sequence>
<evidence type="ECO:0000256" key="4">
    <source>
        <dbReference type="ARBA" id="ARBA00022833"/>
    </source>
</evidence>
<evidence type="ECO:0000256" key="5">
    <source>
        <dbReference type="ARBA" id="ARBA00023002"/>
    </source>
</evidence>
<name>A0ABW6S8P0_9NOCA</name>
<evidence type="ECO:0000256" key="1">
    <source>
        <dbReference type="ARBA" id="ARBA00001947"/>
    </source>
</evidence>
<dbReference type="InterPro" id="IPR036291">
    <property type="entry name" value="NAD(P)-bd_dom_sf"/>
</dbReference>
<reference evidence="8 9" key="1">
    <citation type="submission" date="2024-10" db="EMBL/GenBank/DDBJ databases">
        <title>The Natural Products Discovery Center: Release of the First 8490 Sequenced Strains for Exploring Actinobacteria Biosynthetic Diversity.</title>
        <authorList>
            <person name="Kalkreuter E."/>
            <person name="Kautsar S.A."/>
            <person name="Yang D."/>
            <person name="Bader C.D."/>
            <person name="Teijaro C.N."/>
            <person name="Fluegel L."/>
            <person name="Davis C.M."/>
            <person name="Simpson J.R."/>
            <person name="Lauterbach L."/>
            <person name="Steele A.D."/>
            <person name="Gui C."/>
            <person name="Meng S."/>
            <person name="Li G."/>
            <person name="Viehrig K."/>
            <person name="Ye F."/>
            <person name="Su P."/>
            <person name="Kiefer A.F."/>
            <person name="Nichols A."/>
            <person name="Cepeda A.J."/>
            <person name="Yan W."/>
            <person name="Fan B."/>
            <person name="Jiang Y."/>
            <person name="Adhikari A."/>
            <person name="Zheng C.-J."/>
            <person name="Schuster L."/>
            <person name="Cowan T.M."/>
            <person name="Smanski M.J."/>
            <person name="Chevrette M.G."/>
            <person name="De Carvalho L.P.S."/>
            <person name="Shen B."/>
        </authorList>
    </citation>
    <scope>NUCLEOTIDE SEQUENCE [LARGE SCALE GENOMIC DNA]</scope>
    <source>
        <strain evidence="8 9">NPDC002593</strain>
    </source>
</reference>
<dbReference type="Pfam" id="PF08240">
    <property type="entry name" value="ADH_N"/>
    <property type="match status" value="1"/>
</dbReference>
<evidence type="ECO:0000256" key="6">
    <source>
        <dbReference type="RuleBase" id="RU361277"/>
    </source>
</evidence>
<dbReference type="InterPro" id="IPR013149">
    <property type="entry name" value="ADH-like_C"/>
</dbReference>
<evidence type="ECO:0000313" key="8">
    <source>
        <dbReference type="EMBL" id="MFF3572665.1"/>
    </source>
</evidence>
<dbReference type="InterPro" id="IPR011032">
    <property type="entry name" value="GroES-like_sf"/>
</dbReference>
<dbReference type="InterPro" id="IPR002328">
    <property type="entry name" value="ADH_Zn_CS"/>
</dbReference>
<evidence type="ECO:0000259" key="7">
    <source>
        <dbReference type="SMART" id="SM00829"/>
    </source>
</evidence>
<keyword evidence="9" id="KW-1185">Reference proteome</keyword>
<dbReference type="RefSeq" id="WP_387406121.1">
    <property type="nucleotide sequence ID" value="NZ_JBIAQY010000014.1"/>
</dbReference>
<keyword evidence="3 6" id="KW-0479">Metal-binding</keyword>
<protein>
    <submittedName>
        <fullName evidence="8">NAD(P)-dependent alcohol dehydrogenase</fullName>
    </submittedName>
</protein>
<organism evidence="8 9">
    <name type="scientific">Nocardia jiangxiensis</name>
    <dbReference type="NCBI Taxonomy" id="282685"/>
    <lineage>
        <taxon>Bacteria</taxon>
        <taxon>Bacillati</taxon>
        <taxon>Actinomycetota</taxon>
        <taxon>Actinomycetes</taxon>
        <taxon>Mycobacteriales</taxon>
        <taxon>Nocardiaceae</taxon>
        <taxon>Nocardia</taxon>
    </lineage>
</organism>
<dbReference type="SUPFAM" id="SSF50129">
    <property type="entry name" value="GroES-like"/>
    <property type="match status" value="1"/>
</dbReference>
<dbReference type="PROSITE" id="PS00059">
    <property type="entry name" value="ADH_ZINC"/>
    <property type="match status" value="1"/>
</dbReference>
<keyword evidence="4 6" id="KW-0862">Zinc</keyword>
<comment type="caution">
    <text evidence="8">The sequence shown here is derived from an EMBL/GenBank/DDBJ whole genome shotgun (WGS) entry which is preliminary data.</text>
</comment>
<dbReference type="EMBL" id="JBIAQY010000014">
    <property type="protein sequence ID" value="MFF3572665.1"/>
    <property type="molecule type" value="Genomic_DNA"/>
</dbReference>
<dbReference type="Gene3D" id="3.90.180.10">
    <property type="entry name" value="Medium-chain alcohol dehydrogenases, catalytic domain"/>
    <property type="match status" value="1"/>
</dbReference>
<evidence type="ECO:0000256" key="3">
    <source>
        <dbReference type="ARBA" id="ARBA00022723"/>
    </source>
</evidence>
<accession>A0ABW6S8P0</accession>
<keyword evidence="5" id="KW-0560">Oxidoreductase</keyword>
<proteinExistence type="inferred from homology"/>
<dbReference type="PANTHER" id="PTHR43350:SF21">
    <property type="entry name" value="S-NITROSOMYCOTHIOL REDUCTASE MSCR"/>
    <property type="match status" value="1"/>
</dbReference>
<comment type="similarity">
    <text evidence="2 6">Belongs to the zinc-containing alcohol dehydrogenase family.</text>
</comment>
<gene>
    <name evidence="8" type="ORF">ACFYXQ_33345</name>
</gene>